<dbReference type="RefSeq" id="WP_183482106.1">
    <property type="nucleotide sequence ID" value="NZ_JACIDZ010000001.1"/>
</dbReference>
<sequence>MMKISRNSAASAIATLGLVSVLLAAPAAISAEQPEIPAGETISTWVENGQDGRYLLQLLEGAVPEGKAAIAGTILSDTDCAPDADGINHCKNEIRLEDGSALKGINNHRMSVNRCLKPGETVTVTPLNDEWAVVLIEEAAVNE</sequence>
<evidence type="ECO:0000313" key="3">
    <source>
        <dbReference type="Proteomes" id="UP000530571"/>
    </source>
</evidence>
<evidence type="ECO:0000256" key="1">
    <source>
        <dbReference type="SAM" id="SignalP"/>
    </source>
</evidence>
<dbReference type="EMBL" id="JACIDZ010000001">
    <property type="protein sequence ID" value="MBB4120595.1"/>
    <property type="molecule type" value="Genomic_DNA"/>
</dbReference>
<name>A0A7W6P8E3_9HYPH</name>
<feature type="chain" id="PRO_5030668655" evidence="1">
    <location>
        <begin position="25"/>
        <end position="143"/>
    </location>
</feature>
<protein>
    <submittedName>
        <fullName evidence="2">Uncharacterized protein</fullName>
    </submittedName>
</protein>
<comment type="caution">
    <text evidence="2">The sequence shown here is derived from an EMBL/GenBank/DDBJ whole genome shotgun (WGS) entry which is preliminary data.</text>
</comment>
<evidence type="ECO:0000313" key="2">
    <source>
        <dbReference type="EMBL" id="MBB4120595.1"/>
    </source>
</evidence>
<organism evidence="2 3">
    <name type="scientific">Martelella radicis</name>
    <dbReference type="NCBI Taxonomy" id="1397476"/>
    <lineage>
        <taxon>Bacteria</taxon>
        <taxon>Pseudomonadati</taxon>
        <taxon>Pseudomonadota</taxon>
        <taxon>Alphaproteobacteria</taxon>
        <taxon>Hyphomicrobiales</taxon>
        <taxon>Aurantimonadaceae</taxon>
        <taxon>Martelella</taxon>
    </lineage>
</organism>
<accession>A0A7W6P8E3</accession>
<dbReference type="Proteomes" id="UP000530571">
    <property type="component" value="Unassembled WGS sequence"/>
</dbReference>
<dbReference type="AlphaFoldDB" id="A0A7W6P8E3"/>
<proteinExistence type="predicted"/>
<keyword evidence="1" id="KW-0732">Signal</keyword>
<gene>
    <name evidence="2" type="ORF">GGR30_000490</name>
</gene>
<feature type="signal peptide" evidence="1">
    <location>
        <begin position="1"/>
        <end position="24"/>
    </location>
</feature>
<reference evidence="2 3" key="1">
    <citation type="submission" date="2020-08" db="EMBL/GenBank/DDBJ databases">
        <title>Genomic Encyclopedia of Type Strains, Phase IV (KMG-IV): sequencing the most valuable type-strain genomes for metagenomic binning, comparative biology and taxonomic classification.</title>
        <authorList>
            <person name="Goeker M."/>
        </authorList>
    </citation>
    <scope>NUCLEOTIDE SEQUENCE [LARGE SCALE GENOMIC DNA]</scope>
    <source>
        <strain evidence="2 3">DSM 28101</strain>
    </source>
</reference>
<keyword evidence="3" id="KW-1185">Reference proteome</keyword>